<accession>A0A433NPK5</accession>
<dbReference type="PROSITE" id="PS00211">
    <property type="entry name" value="ABC_TRANSPORTER_1"/>
    <property type="match status" value="1"/>
</dbReference>
<dbReference type="Gene3D" id="3.40.50.300">
    <property type="entry name" value="P-loop containing nucleotide triphosphate hydrolases"/>
    <property type="match status" value="1"/>
</dbReference>
<dbReference type="GO" id="GO:0022857">
    <property type="term" value="F:transmembrane transporter activity"/>
    <property type="evidence" value="ECO:0007669"/>
    <property type="project" value="TreeGrafter"/>
</dbReference>
<evidence type="ECO:0000313" key="6">
    <source>
        <dbReference type="EMBL" id="RUR85719.1"/>
    </source>
</evidence>
<dbReference type="STRING" id="211165.GCA_000317285_06109"/>
<evidence type="ECO:0000259" key="4">
    <source>
        <dbReference type="PROSITE" id="PS50042"/>
    </source>
</evidence>
<dbReference type="InterPro" id="IPR018490">
    <property type="entry name" value="cNMP-bd_dom_sf"/>
</dbReference>
<dbReference type="InterPro" id="IPR017911">
    <property type="entry name" value="MacB-like_ATP-bd"/>
</dbReference>
<dbReference type="PANTHER" id="PTHR24220:SF376">
    <property type="entry name" value="ABC TRANSPORTER"/>
    <property type="match status" value="1"/>
</dbReference>
<dbReference type="InterPro" id="IPR014324">
    <property type="entry name" value="ABC_heterocyst_DevA"/>
</dbReference>
<protein>
    <recommendedName>
        <fullName evidence="8">ABC transporter ATP-binding protein</fullName>
    </recommendedName>
</protein>
<feature type="domain" description="Cyclic nucleotide-binding" evidence="4">
    <location>
        <begin position="235"/>
        <end position="357"/>
    </location>
</feature>
<dbReference type="InterPro" id="IPR014710">
    <property type="entry name" value="RmlC-like_jellyroll"/>
</dbReference>
<evidence type="ECO:0000313" key="7">
    <source>
        <dbReference type="Proteomes" id="UP000268857"/>
    </source>
</evidence>
<dbReference type="InterPro" id="IPR015854">
    <property type="entry name" value="ABC_transpr_LolD-like"/>
</dbReference>
<dbReference type="InterPro" id="IPR000595">
    <property type="entry name" value="cNMP-bd_dom"/>
</dbReference>
<dbReference type="PROSITE" id="PS50042">
    <property type="entry name" value="CNMP_BINDING_3"/>
    <property type="match status" value="2"/>
</dbReference>
<dbReference type="SMART" id="SM00100">
    <property type="entry name" value="cNMP"/>
    <property type="match status" value="2"/>
</dbReference>
<dbReference type="PANTHER" id="PTHR24220">
    <property type="entry name" value="IMPORT ATP-BINDING PROTEIN"/>
    <property type="match status" value="1"/>
</dbReference>
<dbReference type="InterPro" id="IPR003439">
    <property type="entry name" value="ABC_transporter-like_ATP-bd"/>
</dbReference>
<dbReference type="PROSITE" id="PS00888">
    <property type="entry name" value="CNMP_BINDING_1"/>
    <property type="match status" value="2"/>
</dbReference>
<name>A0A433NPK5_CHLFR</name>
<dbReference type="PROSITE" id="PS00889">
    <property type="entry name" value="CNMP_BINDING_2"/>
    <property type="match status" value="1"/>
</dbReference>
<dbReference type="InterPro" id="IPR017871">
    <property type="entry name" value="ABC_transporter-like_CS"/>
</dbReference>
<keyword evidence="2" id="KW-0547">Nucleotide-binding</keyword>
<dbReference type="SUPFAM" id="SSF52540">
    <property type="entry name" value="P-loop containing nucleoside triphosphate hydrolases"/>
    <property type="match status" value="1"/>
</dbReference>
<dbReference type="PROSITE" id="PS50893">
    <property type="entry name" value="ABC_TRANSPORTER_2"/>
    <property type="match status" value="1"/>
</dbReference>
<comment type="caution">
    <text evidence="6">The sequence shown here is derived from an EMBL/GenBank/DDBJ whole genome shotgun (WGS) entry which is preliminary data.</text>
</comment>
<dbReference type="OrthoDB" id="9802264at2"/>
<proteinExistence type="predicted"/>
<keyword evidence="7" id="KW-1185">Reference proteome</keyword>
<dbReference type="Pfam" id="PF00005">
    <property type="entry name" value="ABC_tran"/>
    <property type="match status" value="1"/>
</dbReference>
<organism evidence="6 7">
    <name type="scientific">Chlorogloeopsis fritschii PCC 6912</name>
    <dbReference type="NCBI Taxonomy" id="211165"/>
    <lineage>
        <taxon>Bacteria</taxon>
        <taxon>Bacillati</taxon>
        <taxon>Cyanobacteriota</taxon>
        <taxon>Cyanophyceae</taxon>
        <taxon>Nostocales</taxon>
        <taxon>Chlorogloeopsidaceae</taxon>
        <taxon>Chlorogloeopsis</taxon>
    </lineage>
</organism>
<dbReference type="InterPro" id="IPR003593">
    <property type="entry name" value="AAA+_ATPase"/>
</dbReference>
<dbReference type="CDD" id="cd03255">
    <property type="entry name" value="ABC_MJ0796_LolCDE_FtsE"/>
    <property type="match status" value="1"/>
</dbReference>
<evidence type="ECO:0000259" key="5">
    <source>
        <dbReference type="PROSITE" id="PS50893"/>
    </source>
</evidence>
<evidence type="ECO:0000256" key="1">
    <source>
        <dbReference type="ARBA" id="ARBA00022448"/>
    </source>
</evidence>
<keyword evidence="3" id="KW-0067">ATP-binding</keyword>
<dbReference type="AlphaFoldDB" id="A0A433NPK5"/>
<dbReference type="EMBL" id="RSCJ01000002">
    <property type="protein sequence ID" value="RUR85719.1"/>
    <property type="molecule type" value="Genomic_DNA"/>
</dbReference>
<sequence>MSAQTVISIQNLNYFFGEDSLQKQVLFDINLAVKAKEFLILTGPSGSGKSTLLSLIGCLRSVQQGSLKILGQELNGATREQLVQMRRNFGYITQSSNLLDFLTVQQNIQMSLELQPGFSPKAARAKTAAILESVGLSEKLDAYPKNLSGGQRQRVAIASALVTQPKLVLADEPTAALDKTAGRNVVALMHRLAKEHNSAVLMVTHDNRILDLADRIVHVEDGKLGLALNQELSLVLPGFNEASLEKATTTPTVLTYQSEEIIVHQGEPASKFYIILEGEVEIIQEFADQPPRLLNHLSRGDYFGEVGLLRGGQRTATVRVAKNSEVKVMVIEEELFQLLLTNSELTNADIVRRLHQRVMTNHLSKALPKVDPFQIVAIASQAKVIKYKANSIIVQKGELADQIYLILEGEAEVFVSDRRSSKLKSGEYFGNAQLIDGQNYPFTVKAAANTDVEVMVIDRESFCSLILKSNTNQDIVASVLRHQLMNF</sequence>
<dbReference type="CDD" id="cd00038">
    <property type="entry name" value="CAP_ED"/>
    <property type="match status" value="2"/>
</dbReference>
<dbReference type="Pfam" id="PF00027">
    <property type="entry name" value="cNMP_binding"/>
    <property type="match status" value="2"/>
</dbReference>
<dbReference type="SUPFAM" id="SSF51206">
    <property type="entry name" value="cAMP-binding domain-like"/>
    <property type="match status" value="2"/>
</dbReference>
<dbReference type="Gene3D" id="2.60.120.10">
    <property type="entry name" value="Jelly Rolls"/>
    <property type="match status" value="2"/>
</dbReference>
<dbReference type="GO" id="GO:0016887">
    <property type="term" value="F:ATP hydrolysis activity"/>
    <property type="evidence" value="ECO:0007669"/>
    <property type="project" value="InterPro"/>
</dbReference>
<reference evidence="6 7" key="1">
    <citation type="journal article" date="2019" name="Genome Biol. Evol.">
        <title>Day and night: Metabolic profiles and evolutionary relationships of six axenic non-marine cyanobacteria.</title>
        <authorList>
            <person name="Will S.E."/>
            <person name="Henke P."/>
            <person name="Boedeker C."/>
            <person name="Huang S."/>
            <person name="Brinkmann H."/>
            <person name="Rohde M."/>
            <person name="Jarek M."/>
            <person name="Friedl T."/>
            <person name="Seufert S."/>
            <person name="Schumacher M."/>
            <person name="Overmann J."/>
            <person name="Neumann-Schaal M."/>
            <person name="Petersen J."/>
        </authorList>
    </citation>
    <scope>NUCLEOTIDE SEQUENCE [LARGE SCALE GENOMIC DNA]</scope>
    <source>
        <strain evidence="6 7">PCC 6912</strain>
    </source>
</reference>
<feature type="domain" description="Cyclic nucleotide-binding" evidence="4">
    <location>
        <begin position="366"/>
        <end position="469"/>
    </location>
</feature>
<dbReference type="InterPro" id="IPR018488">
    <property type="entry name" value="cNMP-bd_CS"/>
</dbReference>
<evidence type="ECO:0008006" key="8">
    <source>
        <dbReference type="Google" id="ProtNLM"/>
    </source>
</evidence>
<dbReference type="Proteomes" id="UP000268857">
    <property type="component" value="Unassembled WGS sequence"/>
</dbReference>
<dbReference type="SMART" id="SM00382">
    <property type="entry name" value="AAA"/>
    <property type="match status" value="1"/>
</dbReference>
<dbReference type="InterPro" id="IPR027417">
    <property type="entry name" value="P-loop_NTPase"/>
</dbReference>
<keyword evidence="1" id="KW-0813">Transport</keyword>
<dbReference type="GO" id="GO:0005524">
    <property type="term" value="F:ATP binding"/>
    <property type="evidence" value="ECO:0007669"/>
    <property type="project" value="UniProtKB-KW"/>
</dbReference>
<dbReference type="NCBIfam" id="TIGR02982">
    <property type="entry name" value="heterocyst_DevA"/>
    <property type="match status" value="1"/>
</dbReference>
<evidence type="ECO:0000256" key="2">
    <source>
        <dbReference type="ARBA" id="ARBA00022741"/>
    </source>
</evidence>
<gene>
    <name evidence="6" type="ORF">PCC6912_05440</name>
</gene>
<feature type="domain" description="ABC transporter" evidence="5">
    <location>
        <begin position="7"/>
        <end position="246"/>
    </location>
</feature>
<evidence type="ECO:0000256" key="3">
    <source>
        <dbReference type="ARBA" id="ARBA00022840"/>
    </source>
</evidence>
<dbReference type="GO" id="GO:0005886">
    <property type="term" value="C:plasma membrane"/>
    <property type="evidence" value="ECO:0007669"/>
    <property type="project" value="TreeGrafter"/>
</dbReference>